<organism evidence="2 3">
    <name type="scientific">Oidiodendron maius (strain Zn)</name>
    <dbReference type="NCBI Taxonomy" id="913774"/>
    <lineage>
        <taxon>Eukaryota</taxon>
        <taxon>Fungi</taxon>
        <taxon>Dikarya</taxon>
        <taxon>Ascomycota</taxon>
        <taxon>Pezizomycotina</taxon>
        <taxon>Leotiomycetes</taxon>
        <taxon>Leotiomycetes incertae sedis</taxon>
        <taxon>Myxotrichaceae</taxon>
        <taxon>Oidiodendron</taxon>
    </lineage>
</organism>
<reference evidence="2 3" key="1">
    <citation type="submission" date="2014-04" db="EMBL/GenBank/DDBJ databases">
        <authorList>
            <consortium name="DOE Joint Genome Institute"/>
            <person name="Kuo A."/>
            <person name="Martino E."/>
            <person name="Perotto S."/>
            <person name="Kohler A."/>
            <person name="Nagy L.G."/>
            <person name="Floudas D."/>
            <person name="Copeland A."/>
            <person name="Barry K.W."/>
            <person name="Cichocki N."/>
            <person name="Veneault-Fourrey C."/>
            <person name="LaButti K."/>
            <person name="Lindquist E.A."/>
            <person name="Lipzen A."/>
            <person name="Lundell T."/>
            <person name="Morin E."/>
            <person name="Murat C."/>
            <person name="Sun H."/>
            <person name="Tunlid A."/>
            <person name="Henrissat B."/>
            <person name="Grigoriev I.V."/>
            <person name="Hibbett D.S."/>
            <person name="Martin F."/>
            <person name="Nordberg H.P."/>
            <person name="Cantor M.N."/>
            <person name="Hua S.X."/>
        </authorList>
    </citation>
    <scope>NUCLEOTIDE SEQUENCE [LARGE SCALE GENOMIC DNA]</scope>
    <source>
        <strain evidence="2 3">Zn</strain>
    </source>
</reference>
<dbReference type="OrthoDB" id="9977941at2759"/>
<dbReference type="Proteomes" id="UP000054321">
    <property type="component" value="Unassembled WGS sequence"/>
</dbReference>
<keyword evidence="1" id="KW-0732">Signal</keyword>
<dbReference type="Gene3D" id="2.120.10.30">
    <property type="entry name" value="TolB, C-terminal domain"/>
    <property type="match status" value="1"/>
</dbReference>
<feature type="chain" id="PRO_5002173365" description="SMP-30/Gluconolactonase/LRE-like region domain-containing protein" evidence="1">
    <location>
        <begin position="21"/>
        <end position="338"/>
    </location>
</feature>
<feature type="signal peptide" evidence="1">
    <location>
        <begin position="1"/>
        <end position="20"/>
    </location>
</feature>
<name>A0A0C3CTW4_OIDMZ</name>
<evidence type="ECO:0000313" key="3">
    <source>
        <dbReference type="Proteomes" id="UP000054321"/>
    </source>
</evidence>
<evidence type="ECO:0000256" key="1">
    <source>
        <dbReference type="SAM" id="SignalP"/>
    </source>
</evidence>
<evidence type="ECO:0000313" key="2">
    <source>
        <dbReference type="EMBL" id="KIN02444.1"/>
    </source>
</evidence>
<protein>
    <recommendedName>
        <fullName evidence="4">SMP-30/Gluconolactonase/LRE-like region domain-containing protein</fullName>
    </recommendedName>
</protein>
<dbReference type="SUPFAM" id="SSF63829">
    <property type="entry name" value="Calcium-dependent phosphotriesterase"/>
    <property type="match status" value="1"/>
</dbReference>
<dbReference type="PANTHER" id="PTHR42060:SF1">
    <property type="entry name" value="NHL REPEAT-CONTAINING PROTEIN"/>
    <property type="match status" value="1"/>
</dbReference>
<accession>A0A0C3CTW4</accession>
<dbReference type="AlphaFoldDB" id="A0A0C3CTW4"/>
<proteinExistence type="predicted"/>
<evidence type="ECO:0008006" key="4">
    <source>
        <dbReference type="Google" id="ProtNLM"/>
    </source>
</evidence>
<reference evidence="3" key="2">
    <citation type="submission" date="2015-01" db="EMBL/GenBank/DDBJ databases">
        <title>Evolutionary Origins and Diversification of the Mycorrhizal Mutualists.</title>
        <authorList>
            <consortium name="DOE Joint Genome Institute"/>
            <consortium name="Mycorrhizal Genomics Consortium"/>
            <person name="Kohler A."/>
            <person name="Kuo A."/>
            <person name="Nagy L.G."/>
            <person name="Floudas D."/>
            <person name="Copeland A."/>
            <person name="Barry K.W."/>
            <person name="Cichocki N."/>
            <person name="Veneault-Fourrey C."/>
            <person name="LaButti K."/>
            <person name="Lindquist E.A."/>
            <person name="Lipzen A."/>
            <person name="Lundell T."/>
            <person name="Morin E."/>
            <person name="Murat C."/>
            <person name="Riley R."/>
            <person name="Ohm R."/>
            <person name="Sun H."/>
            <person name="Tunlid A."/>
            <person name="Henrissat B."/>
            <person name="Grigoriev I.V."/>
            <person name="Hibbett D.S."/>
            <person name="Martin F."/>
        </authorList>
    </citation>
    <scope>NUCLEOTIDE SEQUENCE [LARGE SCALE GENOMIC DNA]</scope>
    <source>
        <strain evidence="3">Zn</strain>
    </source>
</reference>
<dbReference type="InParanoid" id="A0A0C3CTW4"/>
<dbReference type="InterPro" id="IPR011042">
    <property type="entry name" value="6-blade_b-propeller_TolB-like"/>
</dbReference>
<sequence length="338" mass="36321">MVLYALFSLCLLALSHRVTAAPHSHSSLKSPIRTTYQFPNETWIENIAVRSSGQLLVTIITSPDLYQVDPFSSAPASLVHSFPHAQSTLGITEVQPDIFAVIVGNWSFDTFSSINGSYSLWKVDLRPAIPNPVVTKITDIPEASFLNGLTLVAPLSPYVLASDSILGVVWRINYHTGEYKIVLENTLMTPAPGQEFELGINGVHTRKGYLYFTNSFQFIFARVPISLEGTAIGLYEVVANTGLSDDFAFDKDGNAYIAQDPGGALEQVTPDGKVTVLAGGTNSTILEGDTSAAFGRTRLDDNTLYVVTNGGIAGHPAGSPIVGGKVLAVNIPELLKQH</sequence>
<dbReference type="PANTHER" id="PTHR42060">
    <property type="entry name" value="NHL REPEAT-CONTAINING PROTEIN-RELATED"/>
    <property type="match status" value="1"/>
</dbReference>
<dbReference type="HOGENOM" id="CLU_052989_1_0_1"/>
<gene>
    <name evidence="2" type="ORF">OIDMADRAFT_159796</name>
</gene>
<dbReference type="InterPro" id="IPR052998">
    <property type="entry name" value="Hetero-Diels-Alderase-like"/>
</dbReference>
<dbReference type="STRING" id="913774.A0A0C3CTW4"/>
<keyword evidence="3" id="KW-1185">Reference proteome</keyword>
<dbReference type="EMBL" id="KN832874">
    <property type="protein sequence ID" value="KIN02444.1"/>
    <property type="molecule type" value="Genomic_DNA"/>
</dbReference>